<proteinExistence type="predicted"/>
<dbReference type="Proteomes" id="UP000014680">
    <property type="component" value="Unassembled WGS sequence"/>
</dbReference>
<name>A0A0A1TVW0_ENTIV</name>
<gene>
    <name evidence="7" type="ORF">EIN_374330</name>
</gene>
<evidence type="ECO:0000256" key="2">
    <source>
        <dbReference type="ARBA" id="ARBA00022692"/>
    </source>
</evidence>
<keyword evidence="8" id="KW-1185">Reference proteome</keyword>
<dbReference type="Pfam" id="PF09685">
    <property type="entry name" value="MamF_MmsF"/>
    <property type="match status" value="1"/>
</dbReference>
<dbReference type="VEuPathDB" id="AmoebaDB:EIN_374330"/>
<dbReference type="OrthoDB" id="29731at2759"/>
<comment type="subcellular location">
    <subcellularLocation>
        <location evidence="1">Membrane</location>
        <topology evidence="1">Multi-pass membrane protein</topology>
    </subcellularLocation>
</comment>
<feature type="region of interest" description="Disordered" evidence="5">
    <location>
        <begin position="1"/>
        <end position="20"/>
    </location>
</feature>
<dbReference type="KEGG" id="eiv:EIN_374330"/>
<evidence type="ECO:0000256" key="6">
    <source>
        <dbReference type="SAM" id="Phobius"/>
    </source>
</evidence>
<evidence type="ECO:0000256" key="5">
    <source>
        <dbReference type="SAM" id="MobiDB-lite"/>
    </source>
</evidence>
<protein>
    <recommendedName>
        <fullName evidence="9">DUF4870 domain-containing protein</fullName>
    </recommendedName>
</protein>
<keyword evidence="2 6" id="KW-0812">Transmembrane</keyword>
<dbReference type="GeneID" id="14882473"/>
<feature type="transmembrane region" description="Helical" evidence="6">
    <location>
        <begin position="61"/>
        <end position="83"/>
    </location>
</feature>
<evidence type="ECO:0008006" key="9">
    <source>
        <dbReference type="Google" id="ProtNLM"/>
    </source>
</evidence>
<dbReference type="PANTHER" id="PTHR36460:SF1">
    <property type="entry name" value="UPF0132 DOMAIN PROTEIN (AFU_ORTHOLOGUE AFUA_3G10255)"/>
    <property type="match status" value="1"/>
</dbReference>
<sequence length="136" mass="15651">MADSQNPNPFDDGYTTPEPQDKSLPCSITILAILSTALGFVGPIIIFFLEKKNQYIRLVACHSALWHFILDLLLIIIALFLFFDHWFTYTLFAIYLLLFILFSIFLIVMAYFRVESGEAFLIPGISIIVKYLENNF</sequence>
<keyword evidence="3 6" id="KW-1133">Transmembrane helix</keyword>
<evidence type="ECO:0000256" key="1">
    <source>
        <dbReference type="ARBA" id="ARBA00004141"/>
    </source>
</evidence>
<dbReference type="InterPro" id="IPR019109">
    <property type="entry name" value="MamF_MmsF"/>
</dbReference>
<dbReference type="AlphaFoldDB" id="A0A0A1TVW0"/>
<keyword evidence="4 6" id="KW-0472">Membrane</keyword>
<evidence type="ECO:0000256" key="4">
    <source>
        <dbReference type="ARBA" id="ARBA00023136"/>
    </source>
</evidence>
<dbReference type="RefSeq" id="XP_004182764.1">
    <property type="nucleotide sequence ID" value="XM_004182716.1"/>
</dbReference>
<evidence type="ECO:0000313" key="7">
    <source>
        <dbReference type="EMBL" id="ELP83418.1"/>
    </source>
</evidence>
<reference evidence="7 8" key="1">
    <citation type="submission" date="2012-10" db="EMBL/GenBank/DDBJ databases">
        <authorList>
            <person name="Zafar N."/>
            <person name="Inman J."/>
            <person name="Hall N."/>
            <person name="Lorenzi H."/>
            <person name="Caler E."/>
        </authorList>
    </citation>
    <scope>NUCLEOTIDE SEQUENCE [LARGE SCALE GENOMIC DNA]</scope>
    <source>
        <strain evidence="7 8">IP1</strain>
    </source>
</reference>
<dbReference type="EMBL" id="KB207268">
    <property type="protein sequence ID" value="ELP83418.1"/>
    <property type="molecule type" value="Genomic_DNA"/>
</dbReference>
<organism evidence="7 8">
    <name type="scientific">Entamoeba invadens IP1</name>
    <dbReference type="NCBI Taxonomy" id="370355"/>
    <lineage>
        <taxon>Eukaryota</taxon>
        <taxon>Amoebozoa</taxon>
        <taxon>Evosea</taxon>
        <taxon>Archamoebae</taxon>
        <taxon>Mastigamoebida</taxon>
        <taxon>Entamoebidae</taxon>
        <taxon>Entamoeba</taxon>
    </lineage>
</organism>
<dbReference type="OMA" id="MAYFRVE"/>
<dbReference type="PANTHER" id="PTHR36460">
    <property type="entry name" value="UPF0132 DOMAIN PROTEIN (AFU_ORTHOLOGUE AFUA_3G10255)"/>
    <property type="match status" value="1"/>
</dbReference>
<feature type="transmembrane region" description="Helical" evidence="6">
    <location>
        <begin position="28"/>
        <end position="49"/>
    </location>
</feature>
<accession>A0A0A1TVW0</accession>
<feature type="transmembrane region" description="Helical" evidence="6">
    <location>
        <begin position="89"/>
        <end position="112"/>
    </location>
</feature>
<evidence type="ECO:0000256" key="3">
    <source>
        <dbReference type="ARBA" id="ARBA00022989"/>
    </source>
</evidence>
<dbReference type="GO" id="GO:0016020">
    <property type="term" value="C:membrane"/>
    <property type="evidence" value="ECO:0007669"/>
    <property type="project" value="UniProtKB-SubCell"/>
</dbReference>
<evidence type="ECO:0000313" key="8">
    <source>
        <dbReference type="Proteomes" id="UP000014680"/>
    </source>
</evidence>